<evidence type="ECO:0000256" key="4">
    <source>
        <dbReference type="ARBA" id="ARBA00023242"/>
    </source>
</evidence>
<dbReference type="GO" id="GO:0003677">
    <property type="term" value="F:DNA binding"/>
    <property type="evidence" value="ECO:0007669"/>
    <property type="project" value="InterPro"/>
</dbReference>
<dbReference type="AlphaFoldDB" id="A0AA39GSN7"/>
<keyword evidence="4" id="KW-0539">Nucleus</keyword>
<dbReference type="PANTHER" id="PTHR13408:SF0">
    <property type="entry name" value="DNA-DIRECTED RNA POLYMERASE III SUBUNIT RPC4"/>
    <property type="match status" value="1"/>
</dbReference>
<dbReference type="Pfam" id="PF05132">
    <property type="entry name" value="RNA_pol_Rpc4"/>
    <property type="match status" value="1"/>
</dbReference>
<reference evidence="6" key="1">
    <citation type="submission" date="2022-10" db="EMBL/GenBank/DDBJ databases">
        <title>Determination and structural analysis of whole genome sequence of Sarocladium strictum F4-1.</title>
        <authorList>
            <person name="Hu L."/>
            <person name="Jiang Y."/>
        </authorList>
    </citation>
    <scope>NUCLEOTIDE SEQUENCE</scope>
    <source>
        <strain evidence="6">F4-1</strain>
    </source>
</reference>
<dbReference type="GO" id="GO:0005666">
    <property type="term" value="C:RNA polymerase III complex"/>
    <property type="evidence" value="ECO:0007669"/>
    <property type="project" value="InterPro"/>
</dbReference>
<feature type="compositionally biased region" description="Gly residues" evidence="5">
    <location>
        <begin position="114"/>
        <end position="130"/>
    </location>
</feature>
<dbReference type="PANTHER" id="PTHR13408">
    <property type="entry name" value="DNA-DIRECTED RNA POLYMERASE III"/>
    <property type="match status" value="1"/>
</dbReference>
<evidence type="ECO:0000256" key="1">
    <source>
        <dbReference type="ARBA" id="ARBA00004123"/>
    </source>
</evidence>
<evidence type="ECO:0000256" key="2">
    <source>
        <dbReference type="ARBA" id="ARBA00022478"/>
    </source>
</evidence>
<name>A0AA39GSN7_SARSR</name>
<evidence type="ECO:0000256" key="5">
    <source>
        <dbReference type="SAM" id="MobiDB-lite"/>
    </source>
</evidence>
<dbReference type="GO" id="GO:0042797">
    <property type="term" value="P:tRNA transcription by RNA polymerase III"/>
    <property type="evidence" value="ECO:0007669"/>
    <property type="project" value="TreeGrafter"/>
</dbReference>
<protein>
    <submittedName>
        <fullName evidence="6">Uncharacterized protein</fullName>
    </submittedName>
</protein>
<comment type="subcellular location">
    <subcellularLocation>
        <location evidence="1">Nucleus</location>
    </subcellularLocation>
</comment>
<evidence type="ECO:0000256" key="3">
    <source>
        <dbReference type="ARBA" id="ARBA00023163"/>
    </source>
</evidence>
<sequence>MVRGRTTGRGRGRGASAAASRTSTRGATAPRATRGATARFRPKNIRRDEAERDALAREEEKKANERAADERRARGRSRLRSKRSRGDAMGSRGGRVLTASGPFSSGFATSTSEYGGGGWGGGGGGGSGGGFGAANSAIGGSRAIKGSKEFNTIDAGMPQEARINADKLHNAAATPEDEFDSDDEAMRATLSSRGATIIPMGIYRKEHKETGVVVATTAELEAAEATGAGLAEEESLWVDGQEPTDMEAQPPEGGNWLTDASAPVQVKKEPGDDGDIMDVDVKPEVKQPALPIAETKPAKVLAQDPEEKMIQSDLSLLASELGAMTVSGEGDDAPADKDGRLYLFQFPPLLPPLKAVPPESNVKPEPSDDTAMADHPIAGGEPVDLTQTPDGATPAPGTSDDDDPEAENGFMSKLLSQGGLVGTLNVRKSGRVELDWGGRALEMSPATAMGFLTTAVIVEENDEKPGSDAIGGESIGMGKVMGRFVLAPVWEDEEEYEVPPEALEIRDSA</sequence>
<dbReference type="InterPro" id="IPR007811">
    <property type="entry name" value="RPC4"/>
</dbReference>
<feature type="compositionally biased region" description="Basic residues" evidence="5">
    <location>
        <begin position="1"/>
        <end position="12"/>
    </location>
</feature>
<organism evidence="6 7">
    <name type="scientific">Sarocladium strictum</name>
    <name type="common">Black bundle disease fungus</name>
    <name type="synonym">Acremonium strictum</name>
    <dbReference type="NCBI Taxonomy" id="5046"/>
    <lineage>
        <taxon>Eukaryota</taxon>
        <taxon>Fungi</taxon>
        <taxon>Dikarya</taxon>
        <taxon>Ascomycota</taxon>
        <taxon>Pezizomycotina</taxon>
        <taxon>Sordariomycetes</taxon>
        <taxon>Hypocreomycetidae</taxon>
        <taxon>Hypocreales</taxon>
        <taxon>Sarocladiaceae</taxon>
        <taxon>Sarocladium</taxon>
    </lineage>
</organism>
<evidence type="ECO:0000313" key="7">
    <source>
        <dbReference type="Proteomes" id="UP001175261"/>
    </source>
</evidence>
<feature type="compositionally biased region" description="Basic residues" evidence="5">
    <location>
        <begin position="73"/>
        <end position="83"/>
    </location>
</feature>
<keyword evidence="7" id="KW-1185">Reference proteome</keyword>
<feature type="compositionally biased region" description="Polar residues" evidence="5">
    <location>
        <begin position="101"/>
        <end position="113"/>
    </location>
</feature>
<feature type="compositionally biased region" description="Low complexity" evidence="5">
    <location>
        <begin position="14"/>
        <end position="39"/>
    </location>
</feature>
<dbReference type="Proteomes" id="UP001175261">
    <property type="component" value="Unassembled WGS sequence"/>
</dbReference>
<accession>A0AA39GSN7</accession>
<keyword evidence="2" id="KW-0240">DNA-directed RNA polymerase</keyword>
<keyword evidence="3" id="KW-0804">Transcription</keyword>
<evidence type="ECO:0000313" key="6">
    <source>
        <dbReference type="EMBL" id="KAK0392411.1"/>
    </source>
</evidence>
<proteinExistence type="predicted"/>
<dbReference type="EMBL" id="JAPDFR010000001">
    <property type="protein sequence ID" value="KAK0392411.1"/>
    <property type="molecule type" value="Genomic_DNA"/>
</dbReference>
<feature type="compositionally biased region" description="Basic and acidic residues" evidence="5">
    <location>
        <begin position="45"/>
        <end position="72"/>
    </location>
</feature>
<feature type="region of interest" description="Disordered" evidence="5">
    <location>
        <begin position="353"/>
        <end position="408"/>
    </location>
</feature>
<comment type="caution">
    <text evidence="6">The sequence shown here is derived from an EMBL/GenBank/DDBJ whole genome shotgun (WGS) entry which is preliminary data.</text>
</comment>
<gene>
    <name evidence="6" type="ORF">NLU13_1906</name>
</gene>
<feature type="region of interest" description="Disordered" evidence="5">
    <location>
        <begin position="1"/>
        <end position="130"/>
    </location>
</feature>